<keyword evidence="2 3" id="KW-0663">Pyridoxal phosphate</keyword>
<protein>
    <recommendedName>
        <fullName evidence="7">O-succinylhomoserine sulfhydrylase</fullName>
    </recommendedName>
</protein>
<evidence type="ECO:0000256" key="2">
    <source>
        <dbReference type="ARBA" id="ARBA00022898"/>
    </source>
</evidence>
<dbReference type="InterPro" id="IPR000277">
    <property type="entry name" value="Cys/Met-Metab_PyrdxlP-dep_enz"/>
</dbReference>
<name>A0A2A2I3H5_9GAMM</name>
<dbReference type="PIRSF" id="PIRSF001434">
    <property type="entry name" value="CGS"/>
    <property type="match status" value="1"/>
</dbReference>
<comment type="similarity">
    <text evidence="4">Belongs to the trans-sulfuration enzymes family.</text>
</comment>
<dbReference type="SUPFAM" id="SSF53383">
    <property type="entry name" value="PLP-dependent transferases"/>
    <property type="match status" value="1"/>
</dbReference>
<dbReference type="FunFam" id="3.40.640.10:FF:000046">
    <property type="entry name" value="Cystathionine gamma-lyase"/>
    <property type="match status" value="1"/>
</dbReference>
<keyword evidence="6" id="KW-1185">Reference proteome</keyword>
<dbReference type="GO" id="GO:0030170">
    <property type="term" value="F:pyridoxal phosphate binding"/>
    <property type="evidence" value="ECO:0007669"/>
    <property type="project" value="InterPro"/>
</dbReference>
<proteinExistence type="inferred from homology"/>
<gene>
    <name evidence="5" type="ORF">CF392_10200</name>
</gene>
<dbReference type="Proteomes" id="UP000218332">
    <property type="component" value="Unassembled WGS sequence"/>
</dbReference>
<dbReference type="RefSeq" id="WP_095611359.1">
    <property type="nucleotide sequence ID" value="NZ_NMPM01000054.1"/>
</dbReference>
<evidence type="ECO:0000256" key="3">
    <source>
        <dbReference type="PIRSR" id="PIRSR001434-2"/>
    </source>
</evidence>
<dbReference type="Pfam" id="PF01053">
    <property type="entry name" value="Cys_Met_Meta_PP"/>
    <property type="match status" value="1"/>
</dbReference>
<dbReference type="PANTHER" id="PTHR11808:SF80">
    <property type="entry name" value="CYSTATHIONINE GAMMA-LYASE"/>
    <property type="match status" value="1"/>
</dbReference>
<dbReference type="InterPro" id="IPR015421">
    <property type="entry name" value="PyrdxlP-dep_Trfase_major"/>
</dbReference>
<dbReference type="AlphaFoldDB" id="A0A2A2I3H5"/>
<dbReference type="GO" id="GO:0005737">
    <property type="term" value="C:cytoplasm"/>
    <property type="evidence" value="ECO:0007669"/>
    <property type="project" value="TreeGrafter"/>
</dbReference>
<dbReference type="EMBL" id="NMPM01000054">
    <property type="protein sequence ID" value="PAV25593.1"/>
    <property type="molecule type" value="Genomic_DNA"/>
</dbReference>
<feature type="modified residue" description="N6-(pyridoxal phosphate)lysine" evidence="3">
    <location>
        <position position="205"/>
    </location>
</feature>
<dbReference type="GO" id="GO:0019346">
    <property type="term" value="P:transsulfuration"/>
    <property type="evidence" value="ECO:0007669"/>
    <property type="project" value="InterPro"/>
</dbReference>
<sequence length="397" mass="42875">MPPLNDLTRAIHCSRANGDDAHAAPIWMTSAYDFDSAEQAGDRFNGRCSGNVYSRFTNPSVTDFERRLAILEHGEDAVGTASGMGAYLALAMAYLSQGDHVLLGAGMFGSTAHLFRQYMGQLGVDVQTIPTTKTPLWASAIQPNTKMMVIETPLNPTMEVADIAALSEIARRNGVLFVVDNTVLSPICQQPLRMGADLVVQSAGKFIDGQGRCVGGAVVGGAERINPLRAVLRSGGMCMSPFNAWVFASSLETLYARMRLHEINARRLCDWLQCHPLVESVHYTGLAGRPDDALIACQQTGHGALISVDIKGGQPAAWSLINTLRLVRRCTNIGDAKTMVTHPWSTTHCRYTPEEKNRSGIGPGLIRFSVGLEPATDIIADIEQAMACITRTETESA</sequence>
<dbReference type="GO" id="GO:0016846">
    <property type="term" value="F:carbon-sulfur lyase activity"/>
    <property type="evidence" value="ECO:0007669"/>
    <property type="project" value="TreeGrafter"/>
</dbReference>
<evidence type="ECO:0000256" key="4">
    <source>
        <dbReference type="RuleBase" id="RU362118"/>
    </source>
</evidence>
<evidence type="ECO:0000256" key="1">
    <source>
        <dbReference type="ARBA" id="ARBA00001933"/>
    </source>
</evidence>
<accession>A0A2A2I3H5</accession>
<dbReference type="CDD" id="cd00614">
    <property type="entry name" value="CGS_like"/>
    <property type="match status" value="1"/>
</dbReference>
<dbReference type="InterPro" id="IPR015424">
    <property type="entry name" value="PyrdxlP-dep_Trfase"/>
</dbReference>
<reference evidence="5 6" key="1">
    <citation type="submission" date="2017-07" db="EMBL/GenBank/DDBJ databases">
        <title>Tamlnaduibacter salinus (Mi-7) genome sequencing.</title>
        <authorList>
            <person name="Verma A."/>
            <person name="Krishnamurthi S."/>
        </authorList>
    </citation>
    <scope>NUCLEOTIDE SEQUENCE [LARGE SCALE GENOMIC DNA]</scope>
    <source>
        <strain evidence="5 6">Mi-7</strain>
    </source>
</reference>
<dbReference type="InterPro" id="IPR015422">
    <property type="entry name" value="PyrdxlP-dep_Trfase_small"/>
</dbReference>
<dbReference type="Gene3D" id="3.40.640.10">
    <property type="entry name" value="Type I PLP-dependent aspartate aminotransferase-like (Major domain)"/>
    <property type="match status" value="1"/>
</dbReference>
<dbReference type="PANTHER" id="PTHR11808">
    <property type="entry name" value="TRANS-SULFURATION ENZYME FAMILY MEMBER"/>
    <property type="match status" value="1"/>
</dbReference>
<evidence type="ECO:0008006" key="7">
    <source>
        <dbReference type="Google" id="ProtNLM"/>
    </source>
</evidence>
<dbReference type="Gene3D" id="3.90.1150.10">
    <property type="entry name" value="Aspartate Aminotransferase, domain 1"/>
    <property type="match status" value="1"/>
</dbReference>
<evidence type="ECO:0000313" key="6">
    <source>
        <dbReference type="Proteomes" id="UP000218332"/>
    </source>
</evidence>
<comment type="caution">
    <text evidence="5">The sequence shown here is derived from an EMBL/GenBank/DDBJ whole genome shotgun (WGS) entry which is preliminary data.</text>
</comment>
<comment type="cofactor">
    <cofactor evidence="1 4">
        <name>pyridoxal 5'-phosphate</name>
        <dbReference type="ChEBI" id="CHEBI:597326"/>
    </cofactor>
</comment>
<organism evidence="5 6">
    <name type="scientific">Tamilnaduibacter salinus</name>
    <dbReference type="NCBI Taxonomy" id="1484056"/>
    <lineage>
        <taxon>Bacteria</taxon>
        <taxon>Pseudomonadati</taxon>
        <taxon>Pseudomonadota</taxon>
        <taxon>Gammaproteobacteria</taxon>
        <taxon>Pseudomonadales</taxon>
        <taxon>Marinobacteraceae</taxon>
        <taxon>Tamilnaduibacter</taxon>
    </lineage>
</organism>
<evidence type="ECO:0000313" key="5">
    <source>
        <dbReference type="EMBL" id="PAV25593.1"/>
    </source>
</evidence>